<feature type="compositionally biased region" description="Low complexity" evidence="1">
    <location>
        <begin position="27"/>
        <end position="38"/>
    </location>
</feature>
<sequence length="156" mass="15895">MPTDLPPLRPLSAAEAHPRAASRPAEAVAPGAPHPDAGGPAGEAGSRRPPPVPEMPEGRVMVPNPALRIDHALGMVVIEFRNSAGGLSWSIPSARELAAYRAAVQADPVPNARAVPPAPLPSTDAPSETSRPDARSASRDQAAVAPSAPARGQRSG</sequence>
<dbReference type="EMBL" id="BMKS01000004">
    <property type="protein sequence ID" value="GGG29950.1"/>
    <property type="molecule type" value="Genomic_DNA"/>
</dbReference>
<comment type="caution">
    <text evidence="2">The sequence shown here is derived from an EMBL/GenBank/DDBJ whole genome shotgun (WGS) entry which is preliminary data.</text>
</comment>
<organism evidence="2 3">
    <name type="scientific">Caldovatus sediminis</name>
    <dbReference type="NCBI Taxonomy" id="2041189"/>
    <lineage>
        <taxon>Bacteria</taxon>
        <taxon>Pseudomonadati</taxon>
        <taxon>Pseudomonadota</taxon>
        <taxon>Alphaproteobacteria</taxon>
        <taxon>Acetobacterales</taxon>
        <taxon>Roseomonadaceae</taxon>
        <taxon>Caldovatus</taxon>
    </lineage>
</organism>
<reference evidence="2 3" key="1">
    <citation type="journal article" date="2014" name="Int. J. Syst. Evol. Microbiol.">
        <title>Complete genome sequence of Corynebacterium casei LMG S-19264T (=DSM 44701T), isolated from a smear-ripened cheese.</title>
        <authorList>
            <consortium name="US DOE Joint Genome Institute (JGI-PGF)"/>
            <person name="Walter F."/>
            <person name="Albersmeier A."/>
            <person name="Kalinowski J."/>
            <person name="Ruckert C."/>
        </authorList>
    </citation>
    <scope>NUCLEOTIDE SEQUENCE [LARGE SCALE GENOMIC DNA]</scope>
    <source>
        <strain evidence="2 3">CGMCC 1.16330</strain>
    </source>
</reference>
<evidence type="ECO:0000313" key="3">
    <source>
        <dbReference type="Proteomes" id="UP000597507"/>
    </source>
</evidence>
<keyword evidence="3" id="KW-1185">Reference proteome</keyword>
<proteinExistence type="predicted"/>
<dbReference type="Proteomes" id="UP000597507">
    <property type="component" value="Unassembled WGS sequence"/>
</dbReference>
<gene>
    <name evidence="2" type="ORF">GCM10010964_17350</name>
</gene>
<evidence type="ECO:0000256" key="1">
    <source>
        <dbReference type="SAM" id="MobiDB-lite"/>
    </source>
</evidence>
<feature type="region of interest" description="Disordered" evidence="1">
    <location>
        <begin position="1"/>
        <end position="60"/>
    </location>
</feature>
<protein>
    <submittedName>
        <fullName evidence="2">Uncharacterized protein</fullName>
    </submittedName>
</protein>
<feature type="region of interest" description="Disordered" evidence="1">
    <location>
        <begin position="109"/>
        <end position="156"/>
    </location>
</feature>
<evidence type="ECO:0000313" key="2">
    <source>
        <dbReference type="EMBL" id="GGG29950.1"/>
    </source>
</evidence>
<dbReference type="AlphaFoldDB" id="A0A8J2ZB21"/>
<name>A0A8J2ZB21_9PROT</name>
<accession>A0A8J2ZB21</accession>